<evidence type="ECO:0000256" key="1">
    <source>
        <dbReference type="SAM" id="Phobius"/>
    </source>
</evidence>
<dbReference type="Proteomes" id="UP000215453">
    <property type="component" value="Chromosome 6"/>
</dbReference>
<dbReference type="PANTHER" id="PTHR36851">
    <property type="entry name" value="UNNAMED PRODUCT"/>
    <property type="match status" value="1"/>
</dbReference>
<dbReference type="Pfam" id="PF13632">
    <property type="entry name" value="Glyco_trans_2_3"/>
    <property type="match status" value="1"/>
</dbReference>
<keyword evidence="1" id="KW-0812">Transmembrane</keyword>
<feature type="transmembrane region" description="Helical" evidence="1">
    <location>
        <begin position="496"/>
        <end position="516"/>
    </location>
</feature>
<dbReference type="InterPro" id="IPR029044">
    <property type="entry name" value="Nucleotide-diphossugar_trans"/>
</dbReference>
<sequence>MIQKTAMSNDYLQWSTRCVPAFSIGLVFVLLAYAFVVAPYGKAYNGDYTGEATSSQLILSIYTVLLHILSIVFPIRVCWSLRDVVKRMRDSAAIENPSTPRLEKQEFTMKGNETQLTFPSFPIILPAYKEEVSTLEETLRVLASHPQARQSYHVYLAMEEKEENSAVKAASLCRTFEASFLRISYTVHPANLPGEAQGKSSNEAWAAQQIVKDYGNDPTKKDVIVTTMDADTHLSARYFSQIARMHNDCVETKGSTIYVPPLVFDRNLHRVPLPVRTADLMWAGAGLSSLYTGSRVCIPTSVYSLPLTLIEHVGGWDTGPGAIGEDMHMYLKCFFALSGNLDVKVVYAAASQCNVSSDEAGLKGYYAGLEARYKQALRHMWGSLDSGYAIRESVKMFQRQRDISRKQIVAAATGVDPRLAEFANTAAKRQTSLLPPSTSASPHPYSKPIDTSNLLTLYHRLFEAHFLPTHLCVILTTSALYSFIHPSILVPRALNIALNISSYLRFVGYCTMLLYFHLYAQYHTLCVELRTEELRRTGLLEAMQASDGVTKGVYQIAGLVECMLFPLGGFVFGAIPALQAVVSHLFTERLVYVVSLKPRLPAALCGGGSGEVKEEVMEVKVRDAKVTEEKKRDSVVET</sequence>
<dbReference type="Gene3D" id="3.90.550.10">
    <property type="entry name" value="Spore Coat Polysaccharide Biosynthesis Protein SpsA, Chain A"/>
    <property type="match status" value="1"/>
</dbReference>
<dbReference type="EMBL" id="LT882681">
    <property type="protein sequence ID" value="SMY25441.1"/>
    <property type="molecule type" value="Genomic_DNA"/>
</dbReference>
<dbReference type="InterPro" id="IPR001173">
    <property type="entry name" value="Glyco_trans_2-like"/>
</dbReference>
<keyword evidence="1" id="KW-1133">Transmembrane helix</keyword>
<organism evidence="3 4">
    <name type="scientific">Zymoseptoria tritici ST99CH_1A5</name>
    <dbReference type="NCBI Taxonomy" id="1276529"/>
    <lineage>
        <taxon>Eukaryota</taxon>
        <taxon>Fungi</taxon>
        <taxon>Dikarya</taxon>
        <taxon>Ascomycota</taxon>
        <taxon>Pezizomycotina</taxon>
        <taxon>Dothideomycetes</taxon>
        <taxon>Dothideomycetidae</taxon>
        <taxon>Mycosphaerellales</taxon>
        <taxon>Mycosphaerellaceae</taxon>
        <taxon>Zymoseptoria</taxon>
    </lineage>
</organism>
<feature type="transmembrane region" description="Helical" evidence="1">
    <location>
        <begin position="21"/>
        <end position="41"/>
    </location>
</feature>
<keyword evidence="1" id="KW-0472">Membrane</keyword>
<dbReference type="SUPFAM" id="SSF53448">
    <property type="entry name" value="Nucleotide-diphospho-sugar transferases"/>
    <property type="match status" value="1"/>
</dbReference>
<feature type="transmembrane region" description="Helical" evidence="1">
    <location>
        <begin position="466"/>
        <end position="484"/>
    </location>
</feature>
<accession>A0A1Y6LS02</accession>
<feature type="transmembrane region" description="Helical" evidence="1">
    <location>
        <begin position="61"/>
        <end position="79"/>
    </location>
</feature>
<gene>
    <name evidence="3" type="ORF">ZT1A5_G6883</name>
</gene>
<evidence type="ECO:0000313" key="3">
    <source>
        <dbReference type="EMBL" id="SMY25441.1"/>
    </source>
</evidence>
<reference evidence="3 4" key="1">
    <citation type="submission" date="2016-10" db="EMBL/GenBank/DDBJ databases">
        <authorList>
            <person name="Varghese N."/>
        </authorList>
    </citation>
    <scope>NUCLEOTIDE SEQUENCE [LARGE SCALE GENOMIC DNA]</scope>
</reference>
<proteinExistence type="predicted"/>
<dbReference type="PANTHER" id="PTHR36851:SF1">
    <property type="entry name" value="GLYCO_TRANS_2-LIKE DOMAIN-CONTAINING PROTEIN"/>
    <property type="match status" value="1"/>
</dbReference>
<evidence type="ECO:0000259" key="2">
    <source>
        <dbReference type="Pfam" id="PF13632"/>
    </source>
</evidence>
<evidence type="ECO:0000313" key="4">
    <source>
        <dbReference type="Proteomes" id="UP000215453"/>
    </source>
</evidence>
<dbReference type="AlphaFoldDB" id="A0A1Y6LS02"/>
<feature type="domain" description="Glycosyltransferase 2-like" evidence="2">
    <location>
        <begin position="224"/>
        <end position="490"/>
    </location>
</feature>
<protein>
    <recommendedName>
        <fullName evidence="2">Glycosyltransferase 2-like domain-containing protein</fullName>
    </recommendedName>
</protein>
<name>A0A1Y6LS02_ZYMTR</name>